<protein>
    <submittedName>
        <fullName evidence="2">Uncharacterized protein</fullName>
    </submittedName>
</protein>
<organism evidence="2 3">
    <name type="scientific">Zobellia galactanivorans (strain DSM 12802 / CCUG 47099 / CIP 106680 / NCIMB 13871 / Dsij)</name>
    <dbReference type="NCBI Taxonomy" id="63186"/>
    <lineage>
        <taxon>Bacteria</taxon>
        <taxon>Pseudomonadati</taxon>
        <taxon>Bacteroidota</taxon>
        <taxon>Flavobacteriia</taxon>
        <taxon>Flavobacteriales</taxon>
        <taxon>Flavobacteriaceae</taxon>
        <taxon>Zobellia</taxon>
    </lineage>
</organism>
<name>G0L7A1_ZOBGA</name>
<keyword evidence="1" id="KW-1133">Transmembrane helix</keyword>
<reference evidence="2 3" key="2">
    <citation type="journal article" date="2012" name="Environ. Microbiol.">
        <title>Characterization of the first alginolytic operons in a marine bacterium: from their emergence in marine Flavobacteriia to their independent transfers to marine Proteobacteria and human gut Bacteroides.</title>
        <authorList>
            <person name="Thomas F."/>
            <person name="Barbeyron T."/>
            <person name="Tonon T."/>
            <person name="Genicot S."/>
            <person name="Czjzek M."/>
            <person name="Michel G."/>
        </authorList>
    </citation>
    <scope>NUCLEOTIDE SEQUENCE [LARGE SCALE GENOMIC DNA]</scope>
    <source>
        <strain evidence="3">DSM 12802 / CCUG 47099 / CIP 106680 / NCIMB 13871 / Dsij</strain>
    </source>
</reference>
<reference evidence="3" key="1">
    <citation type="submission" date="2009-07" db="EMBL/GenBank/DDBJ databases">
        <title>Complete genome sequence of Zobellia galactanivorans Dsij.</title>
        <authorList>
            <consortium name="Genoscope - CEA"/>
        </authorList>
    </citation>
    <scope>NUCLEOTIDE SEQUENCE [LARGE SCALE GENOMIC DNA]</scope>
    <source>
        <strain evidence="3">DSM 12802 / CCUG 47099 / CIP 106680 / NCIMB 13871 / Dsij</strain>
    </source>
</reference>
<dbReference type="HOGENOM" id="CLU_3406233_0_0_10"/>
<evidence type="ECO:0000256" key="1">
    <source>
        <dbReference type="SAM" id="Phobius"/>
    </source>
</evidence>
<keyword evidence="1" id="KW-0472">Membrane</keyword>
<dbReference type="EMBL" id="FP476056">
    <property type="protein sequence ID" value="CAZ97254.1"/>
    <property type="molecule type" value="Genomic_DNA"/>
</dbReference>
<evidence type="ECO:0000313" key="3">
    <source>
        <dbReference type="Proteomes" id="UP000008898"/>
    </source>
</evidence>
<keyword evidence="3" id="KW-1185">Reference proteome</keyword>
<accession>G0L7A1</accession>
<dbReference type="AlphaFoldDB" id="G0L7A1"/>
<gene>
    <name evidence="2" type="ordered locus">zobellia_3115</name>
</gene>
<keyword evidence="1" id="KW-0812">Transmembrane</keyword>
<dbReference type="Proteomes" id="UP000008898">
    <property type="component" value="Chromosome"/>
</dbReference>
<proteinExistence type="predicted"/>
<dbReference type="KEGG" id="zga:ZOBELLIA_3115"/>
<sequence length="30" mass="3735">MLWFTLIYFITLLEVFLLVILKIESKRNYN</sequence>
<evidence type="ECO:0000313" key="2">
    <source>
        <dbReference type="EMBL" id="CAZ97254.1"/>
    </source>
</evidence>
<feature type="transmembrane region" description="Helical" evidence="1">
    <location>
        <begin position="6"/>
        <end position="23"/>
    </location>
</feature>